<feature type="domain" description="O-methyltransferase C-terminal" evidence="5">
    <location>
        <begin position="281"/>
        <end position="466"/>
    </location>
</feature>
<protein>
    <submittedName>
        <fullName evidence="6">S-adenosyl-L-methionine-dependent methyltransferase</fullName>
    </submittedName>
</protein>
<dbReference type="EMBL" id="ML178819">
    <property type="protein sequence ID" value="TFL03932.1"/>
    <property type="molecule type" value="Genomic_DNA"/>
</dbReference>
<dbReference type="SUPFAM" id="SSF53335">
    <property type="entry name" value="S-adenosyl-L-methionine-dependent methyltransferases"/>
    <property type="match status" value="1"/>
</dbReference>
<evidence type="ECO:0000256" key="2">
    <source>
        <dbReference type="ARBA" id="ARBA00022679"/>
    </source>
</evidence>
<keyword evidence="3" id="KW-0949">S-adenosyl-L-methionine</keyword>
<dbReference type="CDD" id="cd02440">
    <property type="entry name" value="AdoMet_MTases"/>
    <property type="match status" value="1"/>
</dbReference>
<evidence type="ECO:0000256" key="4">
    <source>
        <dbReference type="SAM" id="MobiDB-lite"/>
    </source>
</evidence>
<dbReference type="InterPro" id="IPR036388">
    <property type="entry name" value="WH-like_DNA-bd_sf"/>
</dbReference>
<dbReference type="InterPro" id="IPR036390">
    <property type="entry name" value="WH_DNA-bd_sf"/>
</dbReference>
<dbReference type="InterPro" id="IPR016461">
    <property type="entry name" value="COMT-like"/>
</dbReference>
<feature type="compositionally biased region" description="Pro residues" evidence="4">
    <location>
        <begin position="50"/>
        <end position="60"/>
    </location>
</feature>
<dbReference type="GO" id="GO:0032259">
    <property type="term" value="P:methylation"/>
    <property type="evidence" value="ECO:0007669"/>
    <property type="project" value="UniProtKB-KW"/>
</dbReference>
<dbReference type="Gene3D" id="3.40.50.150">
    <property type="entry name" value="Vaccinia Virus protein VP39"/>
    <property type="match status" value="1"/>
</dbReference>
<keyword evidence="2 6" id="KW-0808">Transferase</keyword>
<feature type="compositionally biased region" description="Low complexity" evidence="4">
    <location>
        <begin position="64"/>
        <end position="74"/>
    </location>
</feature>
<dbReference type="PROSITE" id="PS51683">
    <property type="entry name" value="SAM_OMT_II"/>
    <property type="match status" value="1"/>
</dbReference>
<evidence type="ECO:0000313" key="6">
    <source>
        <dbReference type="EMBL" id="TFL03932.1"/>
    </source>
</evidence>
<name>A0A5C3QQ10_9AGAR</name>
<sequence length="489" mass="53585">MASSPPLSGRAEIYALLTLIRDAAEDAMREYEISRVPIPSLFQPVSFSPAPSPASSPGPGPGSRGPNSTSTTSNIYHGAIPKGPGYLSTLPLKKAIRTLEAACGQLCATLAPPVHTIVNRAMPHESTALGIVAERGVADALARYPRGLHVSELSSVVGIPPQRLARLLRLLATRHCFIEVQPNVFANNHLSLMLLTASTENSIVGVYTDQVFRAASHLRDVWKDPEWAASNESTKSAFAWSVKDEIQDKTMFEWFALHPEKGERFDRAMVGFSNAAGGLAAIDAFPWHMLPRDSTVCDVGGGFGAFSLPLSKVHPHLRIVLQDLEPPIERAKKMWRAENPSYLDAGRVSFVPSDFFKETAEPGMDIYYLRYILHLWSDEDASVVLTNVRKAMAPHSRILVHDYVLQHACPNADQASHGTEVSPAPLLPNYGAGSVRGYAQDVNMMTLFNGKERTISDMRYLGERNGLEVVRVWDLAELGIVEFKLKDAP</sequence>
<dbReference type="GO" id="GO:0008171">
    <property type="term" value="F:O-methyltransferase activity"/>
    <property type="evidence" value="ECO:0007669"/>
    <property type="project" value="InterPro"/>
</dbReference>
<dbReference type="STRING" id="1884261.A0A5C3QQ10"/>
<reference evidence="6 7" key="1">
    <citation type="journal article" date="2019" name="Nat. Ecol. Evol.">
        <title>Megaphylogeny resolves global patterns of mushroom evolution.</title>
        <authorList>
            <person name="Varga T."/>
            <person name="Krizsan K."/>
            <person name="Foldi C."/>
            <person name="Dima B."/>
            <person name="Sanchez-Garcia M."/>
            <person name="Sanchez-Ramirez S."/>
            <person name="Szollosi G.J."/>
            <person name="Szarkandi J.G."/>
            <person name="Papp V."/>
            <person name="Albert L."/>
            <person name="Andreopoulos W."/>
            <person name="Angelini C."/>
            <person name="Antonin V."/>
            <person name="Barry K.W."/>
            <person name="Bougher N.L."/>
            <person name="Buchanan P."/>
            <person name="Buyck B."/>
            <person name="Bense V."/>
            <person name="Catcheside P."/>
            <person name="Chovatia M."/>
            <person name="Cooper J."/>
            <person name="Damon W."/>
            <person name="Desjardin D."/>
            <person name="Finy P."/>
            <person name="Geml J."/>
            <person name="Haridas S."/>
            <person name="Hughes K."/>
            <person name="Justo A."/>
            <person name="Karasinski D."/>
            <person name="Kautmanova I."/>
            <person name="Kiss B."/>
            <person name="Kocsube S."/>
            <person name="Kotiranta H."/>
            <person name="LaButti K.M."/>
            <person name="Lechner B.E."/>
            <person name="Liimatainen K."/>
            <person name="Lipzen A."/>
            <person name="Lukacs Z."/>
            <person name="Mihaltcheva S."/>
            <person name="Morgado L.N."/>
            <person name="Niskanen T."/>
            <person name="Noordeloos M.E."/>
            <person name="Ohm R.A."/>
            <person name="Ortiz-Santana B."/>
            <person name="Ovrebo C."/>
            <person name="Racz N."/>
            <person name="Riley R."/>
            <person name="Savchenko A."/>
            <person name="Shiryaev A."/>
            <person name="Soop K."/>
            <person name="Spirin V."/>
            <person name="Szebenyi C."/>
            <person name="Tomsovsky M."/>
            <person name="Tulloss R.E."/>
            <person name="Uehling J."/>
            <person name="Grigoriev I.V."/>
            <person name="Vagvolgyi C."/>
            <person name="Papp T."/>
            <person name="Martin F.M."/>
            <person name="Miettinen O."/>
            <person name="Hibbett D.S."/>
            <person name="Nagy L.G."/>
        </authorList>
    </citation>
    <scope>NUCLEOTIDE SEQUENCE [LARGE SCALE GENOMIC DNA]</scope>
    <source>
        <strain evidence="6 7">CBS 309.79</strain>
    </source>
</reference>
<evidence type="ECO:0000256" key="1">
    <source>
        <dbReference type="ARBA" id="ARBA00022603"/>
    </source>
</evidence>
<keyword evidence="7" id="KW-1185">Reference proteome</keyword>
<evidence type="ECO:0000259" key="5">
    <source>
        <dbReference type="Pfam" id="PF00891"/>
    </source>
</evidence>
<dbReference type="InterPro" id="IPR029063">
    <property type="entry name" value="SAM-dependent_MTases_sf"/>
</dbReference>
<dbReference type="PANTHER" id="PTHR43712:SF2">
    <property type="entry name" value="O-METHYLTRANSFERASE CICE"/>
    <property type="match status" value="1"/>
</dbReference>
<dbReference type="InterPro" id="IPR001077">
    <property type="entry name" value="COMT_C"/>
</dbReference>
<evidence type="ECO:0000256" key="3">
    <source>
        <dbReference type="ARBA" id="ARBA00022691"/>
    </source>
</evidence>
<feature type="region of interest" description="Disordered" evidence="4">
    <location>
        <begin position="47"/>
        <end position="75"/>
    </location>
</feature>
<dbReference type="Proteomes" id="UP000305067">
    <property type="component" value="Unassembled WGS sequence"/>
</dbReference>
<accession>A0A5C3QQ10</accession>
<dbReference type="SUPFAM" id="SSF46785">
    <property type="entry name" value="Winged helix' DNA-binding domain"/>
    <property type="match status" value="1"/>
</dbReference>
<proteinExistence type="predicted"/>
<dbReference type="Pfam" id="PF00891">
    <property type="entry name" value="Methyltransf_2"/>
    <property type="match status" value="1"/>
</dbReference>
<gene>
    <name evidence="6" type="ORF">BDV98DRAFT_353416</name>
</gene>
<dbReference type="PANTHER" id="PTHR43712">
    <property type="entry name" value="PUTATIVE (AFU_ORTHOLOGUE AFUA_4G14580)-RELATED"/>
    <property type="match status" value="1"/>
</dbReference>
<keyword evidence="1 6" id="KW-0489">Methyltransferase</keyword>
<dbReference type="Gene3D" id="1.10.10.10">
    <property type="entry name" value="Winged helix-like DNA-binding domain superfamily/Winged helix DNA-binding domain"/>
    <property type="match status" value="1"/>
</dbReference>
<organism evidence="6 7">
    <name type="scientific">Pterulicium gracile</name>
    <dbReference type="NCBI Taxonomy" id="1884261"/>
    <lineage>
        <taxon>Eukaryota</taxon>
        <taxon>Fungi</taxon>
        <taxon>Dikarya</taxon>
        <taxon>Basidiomycota</taxon>
        <taxon>Agaricomycotina</taxon>
        <taxon>Agaricomycetes</taxon>
        <taxon>Agaricomycetidae</taxon>
        <taxon>Agaricales</taxon>
        <taxon>Pleurotineae</taxon>
        <taxon>Pterulaceae</taxon>
        <taxon>Pterulicium</taxon>
    </lineage>
</organism>
<evidence type="ECO:0000313" key="7">
    <source>
        <dbReference type="Proteomes" id="UP000305067"/>
    </source>
</evidence>
<dbReference type="AlphaFoldDB" id="A0A5C3QQ10"/>
<dbReference type="OrthoDB" id="1606438at2759"/>